<evidence type="ECO:0000256" key="3">
    <source>
        <dbReference type="ARBA" id="ARBA00022801"/>
    </source>
</evidence>
<evidence type="ECO:0000256" key="4">
    <source>
        <dbReference type="ARBA" id="ARBA00022833"/>
    </source>
</evidence>
<dbReference type="Proteomes" id="UP000316852">
    <property type="component" value="Unassembled WGS sequence"/>
</dbReference>
<dbReference type="EMBL" id="VBOW01000073">
    <property type="protein sequence ID" value="TMQ56901.1"/>
    <property type="molecule type" value="Genomic_DNA"/>
</dbReference>
<dbReference type="Gene3D" id="3.40.390.10">
    <property type="entry name" value="Collagenase (Catalytic Domain)"/>
    <property type="match status" value="1"/>
</dbReference>
<keyword evidence="1 7" id="KW-0645">Protease</keyword>
<dbReference type="GO" id="GO:0008270">
    <property type="term" value="F:zinc ion binding"/>
    <property type="evidence" value="ECO:0007669"/>
    <property type="project" value="InterPro"/>
</dbReference>
<evidence type="ECO:0000259" key="5">
    <source>
        <dbReference type="Pfam" id="PF00413"/>
    </source>
</evidence>
<feature type="domain" description="Peptidase M10 metallopeptidase" evidence="5">
    <location>
        <begin position="146"/>
        <end position="226"/>
    </location>
</feature>
<organism evidence="7 8">
    <name type="scientific">Eiseniibacteriota bacterium</name>
    <dbReference type="NCBI Taxonomy" id="2212470"/>
    <lineage>
        <taxon>Bacteria</taxon>
        <taxon>Candidatus Eiseniibacteriota</taxon>
    </lineage>
</organism>
<gene>
    <name evidence="7" type="ORF">E6K76_11940</name>
</gene>
<dbReference type="PRINTS" id="PR00138">
    <property type="entry name" value="MATRIXIN"/>
</dbReference>
<dbReference type="Pfam" id="PF13860">
    <property type="entry name" value="FlgD_ig"/>
    <property type="match status" value="1"/>
</dbReference>
<evidence type="ECO:0000256" key="2">
    <source>
        <dbReference type="ARBA" id="ARBA00022723"/>
    </source>
</evidence>
<keyword evidence="2" id="KW-0479">Metal-binding</keyword>
<dbReference type="GO" id="GO:0031012">
    <property type="term" value="C:extracellular matrix"/>
    <property type="evidence" value="ECO:0007669"/>
    <property type="project" value="InterPro"/>
</dbReference>
<keyword evidence="4" id="KW-0862">Zinc</keyword>
<name>A0A538SZU8_UNCEI</name>
<dbReference type="InterPro" id="IPR025965">
    <property type="entry name" value="FlgD/Vpr_Ig-like"/>
</dbReference>
<accession>A0A538SZU8</accession>
<sequence length="919" mass="97082">MKSHRIHIALAALGAFVFALTLVSPASAFIRLTRQGTTGIVQAHWLDSALPLSSVINPTNADIPSATALSIVQASAKTWENINTSYFTVNPVEYTGAPGQVPPALDATDGQNSMFFDTAGANFAPGGSVIAFVRSTIDLTDGHTLDADMVYNDRDFFSSTSSPNLTPAPPGQSSVDLQSVVTHEYGHYFGLDHTSVANATMIPFIIGDTRQRTLELDDRAGNSTIYPESAARGLSPGAVDFGASTGTISGTVVSGFDGSAIFGAHVEALVATSPGPATDPLNSISAISGELTVRNGLGEYTIHGLPPGDYHVRIVPLDGIHTIAADPNVGGIFNGLDINFEVEYWNGAGEGANGFTDQANDFTPVTVSAGSNSGGINFITNTFPGRVEVAQYGQFENIVTFRNSGFLVKRFDLPFTPPYTVTKITFPSFTFNAQFGRPPLNATFPSVRLCELNTATGLPNLAAPLFQIAPFVGSPNGINEVPIGITINDPDKVLFWAIQFPPATNPTFPADFPFLRMDFTALERGLFANDYSINSAGTTAATLVDRNITVSLTAQMGSPELSPIVPVANLGANQRLTKFEFSYNNPADKRLDGFALPPNSLNHVNLVRRLPSGLLQTEGTAGGSGHISMRTDTIPAFPAGAQLWFVQAVDNAGNKSLTSNTTITGFNVDADEPNGRGNATEAKALTLPTTNRPETYSPAGDQDYFLINASPGETIQASAVSTGQDSRNDQDLVMFLLDTNGDILAFDDDSNGGLNPKISFTVPPRNGKGTAPRKFFLQVTDIQGSAFLPNGVPQVRIPPTYNLSAKVLAAPALAGRIGGLVGEDGFAFQNSGPNPANPQAKLLYVLPRSGGASYGVKLRIYDVSGRLVRKLVDGSQPAGPHVAVWNGTDDLGRGVASGHYYARIDAGEFSQRVGITILK</sequence>
<evidence type="ECO:0000256" key="1">
    <source>
        <dbReference type="ARBA" id="ARBA00022670"/>
    </source>
</evidence>
<dbReference type="GO" id="GO:0004222">
    <property type="term" value="F:metalloendopeptidase activity"/>
    <property type="evidence" value="ECO:0007669"/>
    <property type="project" value="InterPro"/>
</dbReference>
<evidence type="ECO:0000259" key="6">
    <source>
        <dbReference type="Pfam" id="PF13860"/>
    </source>
</evidence>
<dbReference type="Gene3D" id="2.60.40.4070">
    <property type="match status" value="1"/>
</dbReference>
<proteinExistence type="predicted"/>
<dbReference type="InterPro" id="IPR024079">
    <property type="entry name" value="MetalloPept_cat_dom_sf"/>
</dbReference>
<comment type="caution">
    <text evidence="7">The sequence shown here is derived from an EMBL/GenBank/DDBJ whole genome shotgun (WGS) entry which is preliminary data.</text>
</comment>
<evidence type="ECO:0000313" key="7">
    <source>
        <dbReference type="EMBL" id="TMQ56901.1"/>
    </source>
</evidence>
<dbReference type="GO" id="GO:0006508">
    <property type="term" value="P:proteolysis"/>
    <property type="evidence" value="ECO:0007669"/>
    <property type="project" value="UniProtKB-KW"/>
</dbReference>
<protein>
    <submittedName>
        <fullName evidence="7">Matrixin family metalloprotease</fullName>
    </submittedName>
</protein>
<dbReference type="AlphaFoldDB" id="A0A538SZU8"/>
<feature type="domain" description="FlgD/Vpr Ig-like" evidence="6">
    <location>
        <begin position="856"/>
        <end position="906"/>
    </location>
</feature>
<dbReference type="InterPro" id="IPR021190">
    <property type="entry name" value="Pept_M10A"/>
</dbReference>
<reference evidence="7 8" key="1">
    <citation type="journal article" date="2019" name="Nat. Microbiol.">
        <title>Mediterranean grassland soil C-N compound turnover is dependent on rainfall and depth, and is mediated by genomically divergent microorganisms.</title>
        <authorList>
            <person name="Diamond S."/>
            <person name="Andeer P.F."/>
            <person name="Li Z."/>
            <person name="Crits-Christoph A."/>
            <person name="Burstein D."/>
            <person name="Anantharaman K."/>
            <person name="Lane K.R."/>
            <person name="Thomas B.C."/>
            <person name="Pan C."/>
            <person name="Northen T.R."/>
            <person name="Banfield J.F."/>
        </authorList>
    </citation>
    <scope>NUCLEOTIDE SEQUENCE [LARGE SCALE GENOMIC DNA]</scope>
    <source>
        <strain evidence="7">WS_6</strain>
    </source>
</reference>
<keyword evidence="3" id="KW-0378">Hydrolase</keyword>
<dbReference type="SUPFAM" id="SSF55486">
    <property type="entry name" value="Metalloproteases ('zincins'), catalytic domain"/>
    <property type="match status" value="1"/>
</dbReference>
<dbReference type="Gene3D" id="2.60.120.380">
    <property type="match status" value="1"/>
</dbReference>
<evidence type="ECO:0000313" key="8">
    <source>
        <dbReference type="Proteomes" id="UP000316852"/>
    </source>
</evidence>
<keyword evidence="7" id="KW-0482">Metalloprotease</keyword>
<dbReference type="Pfam" id="PF00413">
    <property type="entry name" value="Peptidase_M10"/>
    <property type="match status" value="1"/>
</dbReference>
<dbReference type="InterPro" id="IPR001818">
    <property type="entry name" value="Pept_M10_metallopeptidase"/>
</dbReference>